<dbReference type="EMBL" id="BK003369">
    <property type="protein sequence ID" value="DAA03568.1"/>
    <property type="molecule type" value="Genomic_DNA"/>
</dbReference>
<feature type="compositionally biased region" description="Basic and acidic residues" evidence="1">
    <location>
        <begin position="112"/>
        <end position="127"/>
    </location>
</feature>
<dbReference type="AlphaFoldDB" id="Q6IHP7"/>
<proteinExistence type="predicted"/>
<name>Q6IHP7_DROME</name>
<gene>
    <name evidence="2" type="ORF">HDC02005</name>
</gene>
<protein>
    <submittedName>
        <fullName evidence="2">HDC02005</fullName>
    </submittedName>
</protein>
<reference evidence="2" key="1">
    <citation type="journal article" date="2003" name="Genome Biol.">
        <title>An integrated gene annotation and transcriptional profiling approach towards the full gene content of the Drosophila genome.</title>
        <authorList>
            <person name="Hild M."/>
            <person name="Beckmann B."/>
            <person name="Haas S.A."/>
            <person name="Koch B."/>
            <person name="Solovyev V."/>
            <person name="Busold C."/>
            <person name="Fellenberg K."/>
            <person name="Boutros M."/>
            <person name="Vingron M."/>
            <person name="Sauer F."/>
            <person name="Hoheisel J.D."/>
            <person name="Paro R."/>
        </authorList>
    </citation>
    <scope>NUCLEOTIDE SEQUENCE</scope>
</reference>
<accession>Q6IHP7</accession>
<evidence type="ECO:0000256" key="1">
    <source>
        <dbReference type="SAM" id="MobiDB-lite"/>
    </source>
</evidence>
<organism evidence="2">
    <name type="scientific">Drosophila melanogaster</name>
    <name type="common">Fruit fly</name>
    <dbReference type="NCBI Taxonomy" id="7227"/>
    <lineage>
        <taxon>Eukaryota</taxon>
        <taxon>Metazoa</taxon>
        <taxon>Ecdysozoa</taxon>
        <taxon>Arthropoda</taxon>
        <taxon>Hexapoda</taxon>
        <taxon>Insecta</taxon>
        <taxon>Pterygota</taxon>
        <taxon>Neoptera</taxon>
        <taxon>Endopterygota</taxon>
        <taxon>Diptera</taxon>
        <taxon>Brachycera</taxon>
        <taxon>Muscomorpha</taxon>
        <taxon>Ephydroidea</taxon>
        <taxon>Drosophilidae</taxon>
        <taxon>Drosophila</taxon>
        <taxon>Sophophora</taxon>
    </lineage>
</organism>
<evidence type="ECO:0000313" key="2">
    <source>
        <dbReference type="EMBL" id="DAA03568.1"/>
    </source>
</evidence>
<sequence>MELHGIFKRLVSTCHKGLIQQLGIYKLKGIFGSPHPDPPDRNSQSLITSHILCLSKAAQIPRSATGTRSKAEAAVGAGHRIPWHIKQKFDQDGPQAHSQTQSNLGPVLTDGQEGKQSKKSHGETQKYRNDHKYYSVLMFPGSPQNSAVEMMWGQEQGHHLHSPTGVRNCQKGLSISHTDADADADPQCEMARSFGGSKKGVEEIVRQPSRGPSPTPQVKVGELKPGTYRSADPPICCINEAARDTLSGNARLSRGKVSVPFGCSFWSQVGAQRRAARHWGAAASTKASHCLAFAIISWALIHCAFCLQQTWIVDLADRPAKYDCCLAWTNKTENSSYHVVNGSGTSYKECQHGSNFPYS</sequence>
<feature type="region of interest" description="Disordered" evidence="1">
    <location>
        <begin position="90"/>
        <end position="127"/>
    </location>
</feature>